<dbReference type="Proteomes" id="UP001293593">
    <property type="component" value="Unassembled WGS sequence"/>
</dbReference>
<dbReference type="GO" id="GO:0009733">
    <property type="term" value="P:response to auxin"/>
    <property type="evidence" value="ECO:0007669"/>
    <property type="project" value="InterPro"/>
</dbReference>
<comment type="caution">
    <text evidence="2">The sequence shown here is derived from an EMBL/GenBank/DDBJ whole genome shotgun (WGS) entry which is preliminary data.</text>
</comment>
<evidence type="ECO:0000313" key="3">
    <source>
        <dbReference type="Proteomes" id="UP001293593"/>
    </source>
</evidence>
<organism evidence="2 3">
    <name type="scientific">Acacia crassicarpa</name>
    <name type="common">northern wattle</name>
    <dbReference type="NCBI Taxonomy" id="499986"/>
    <lineage>
        <taxon>Eukaryota</taxon>
        <taxon>Viridiplantae</taxon>
        <taxon>Streptophyta</taxon>
        <taxon>Embryophyta</taxon>
        <taxon>Tracheophyta</taxon>
        <taxon>Spermatophyta</taxon>
        <taxon>Magnoliopsida</taxon>
        <taxon>eudicotyledons</taxon>
        <taxon>Gunneridae</taxon>
        <taxon>Pentapetalae</taxon>
        <taxon>rosids</taxon>
        <taxon>fabids</taxon>
        <taxon>Fabales</taxon>
        <taxon>Fabaceae</taxon>
        <taxon>Caesalpinioideae</taxon>
        <taxon>mimosoid clade</taxon>
        <taxon>Acacieae</taxon>
        <taxon>Acacia</taxon>
    </lineage>
</organism>
<evidence type="ECO:0000313" key="2">
    <source>
        <dbReference type="EMBL" id="KAK4275129.1"/>
    </source>
</evidence>
<dbReference type="Pfam" id="PF02519">
    <property type="entry name" value="Auxin_inducible"/>
    <property type="match status" value="1"/>
</dbReference>
<gene>
    <name evidence="2" type="ORF">QN277_018264</name>
</gene>
<reference evidence="2" key="1">
    <citation type="submission" date="2023-10" db="EMBL/GenBank/DDBJ databases">
        <title>Chromosome-level genome of the transformable northern wattle, Acacia crassicarpa.</title>
        <authorList>
            <person name="Massaro I."/>
            <person name="Sinha N.R."/>
            <person name="Poethig S."/>
            <person name="Leichty A.R."/>
        </authorList>
    </citation>
    <scope>NUCLEOTIDE SEQUENCE</scope>
    <source>
        <strain evidence="2">Acra3RX</strain>
        <tissue evidence="2">Leaf</tissue>
    </source>
</reference>
<sequence>MEAAKCSKIRCIVRLRQMLRRWRNKARVNGVPSDVPPGHVAVRIGRDCPRRYVVKAAYLNHPFFKKLLNQVEEEYGFSNNGPLSIPCDEETFQEILRFVSRSDSGRPARFRNLDELHRYYHEGLRNNLEVWQECRPLLHGFTSAQ</sequence>
<dbReference type="InterPro" id="IPR003676">
    <property type="entry name" value="SAUR_fam"/>
</dbReference>
<evidence type="ECO:0000256" key="1">
    <source>
        <dbReference type="ARBA" id="ARBA00006974"/>
    </source>
</evidence>
<name>A0AAE1JW27_9FABA</name>
<accession>A0AAE1JW27</accession>
<dbReference type="PANTHER" id="PTHR31374">
    <property type="entry name" value="AUXIN-INDUCED PROTEIN-LIKE-RELATED"/>
    <property type="match status" value="1"/>
</dbReference>
<dbReference type="EMBL" id="JAWXYG010000004">
    <property type="protein sequence ID" value="KAK4275129.1"/>
    <property type="molecule type" value="Genomic_DNA"/>
</dbReference>
<comment type="similarity">
    <text evidence="1">Belongs to the ARG7 family.</text>
</comment>
<proteinExistence type="inferred from homology"/>
<protein>
    <submittedName>
        <fullName evidence="2">Uncharacterized protein</fullName>
    </submittedName>
</protein>
<dbReference type="AlphaFoldDB" id="A0AAE1JW27"/>
<dbReference type="PANTHER" id="PTHR31374:SF119">
    <property type="entry name" value="SAUR-LIKE AUXIN-RESPONSIVE PROTEIN FAMILY"/>
    <property type="match status" value="1"/>
</dbReference>
<keyword evidence="3" id="KW-1185">Reference proteome</keyword>